<name>A0A2K1PGX4_9BACT</name>
<keyword evidence="2" id="KW-1185">Reference proteome</keyword>
<accession>A0A2K1PGX4</accession>
<dbReference type="Proteomes" id="UP000236199">
    <property type="component" value="Unassembled WGS sequence"/>
</dbReference>
<reference evidence="1 2" key="1">
    <citation type="submission" date="2013-12" db="EMBL/GenBank/DDBJ databases">
        <title>Comparative genomics of Petrotoga isolates.</title>
        <authorList>
            <person name="Nesbo C.L."/>
            <person name="Charchuk R."/>
            <person name="Chow K."/>
        </authorList>
    </citation>
    <scope>NUCLEOTIDE SEQUENCE [LARGE SCALE GENOMIC DNA]</scope>
    <source>
        <strain evidence="1 2">DSM 10691</strain>
    </source>
</reference>
<protein>
    <submittedName>
        <fullName evidence="1">Uncharacterized protein</fullName>
    </submittedName>
</protein>
<organism evidence="1 2">
    <name type="scientific">Petrotoga miotherma DSM 10691</name>
    <dbReference type="NCBI Taxonomy" id="1434326"/>
    <lineage>
        <taxon>Bacteria</taxon>
        <taxon>Thermotogati</taxon>
        <taxon>Thermotogota</taxon>
        <taxon>Thermotogae</taxon>
        <taxon>Petrotogales</taxon>
        <taxon>Petrotogaceae</taxon>
        <taxon>Petrotoga</taxon>
    </lineage>
</organism>
<evidence type="ECO:0000313" key="1">
    <source>
        <dbReference type="EMBL" id="PNS02040.1"/>
    </source>
</evidence>
<proteinExistence type="predicted"/>
<comment type="caution">
    <text evidence="1">The sequence shown here is derived from an EMBL/GenBank/DDBJ whole genome shotgun (WGS) entry which is preliminary data.</text>
</comment>
<evidence type="ECO:0000313" key="2">
    <source>
        <dbReference type="Proteomes" id="UP000236199"/>
    </source>
</evidence>
<dbReference type="AlphaFoldDB" id="A0A2K1PGX4"/>
<gene>
    <name evidence="1" type="ORF">X928_01555</name>
</gene>
<sequence length="31" mass="3646">MGDQIDKQFSREISIFKEKAGVYIDEKNNEI</sequence>
<dbReference type="EMBL" id="AZRM01000009">
    <property type="protein sequence ID" value="PNS02040.1"/>
    <property type="molecule type" value="Genomic_DNA"/>
</dbReference>